<accession>A0A382LU83</accession>
<feature type="non-terminal residue" evidence="1">
    <location>
        <position position="114"/>
    </location>
</feature>
<evidence type="ECO:0000313" key="1">
    <source>
        <dbReference type="EMBL" id="SVC39295.1"/>
    </source>
</evidence>
<protein>
    <submittedName>
        <fullName evidence="1">Uncharacterized protein</fullName>
    </submittedName>
</protein>
<organism evidence="1">
    <name type="scientific">marine metagenome</name>
    <dbReference type="NCBI Taxonomy" id="408172"/>
    <lineage>
        <taxon>unclassified sequences</taxon>
        <taxon>metagenomes</taxon>
        <taxon>ecological metagenomes</taxon>
    </lineage>
</organism>
<dbReference type="AlphaFoldDB" id="A0A382LU83"/>
<proteinExistence type="predicted"/>
<reference evidence="1" key="1">
    <citation type="submission" date="2018-05" db="EMBL/GenBank/DDBJ databases">
        <authorList>
            <person name="Lanie J.A."/>
            <person name="Ng W.-L."/>
            <person name="Kazmierczak K.M."/>
            <person name="Andrzejewski T.M."/>
            <person name="Davidsen T.M."/>
            <person name="Wayne K.J."/>
            <person name="Tettelin H."/>
            <person name="Glass J.I."/>
            <person name="Rusch D."/>
            <person name="Podicherti R."/>
            <person name="Tsui H.-C.T."/>
            <person name="Winkler M.E."/>
        </authorList>
    </citation>
    <scope>NUCLEOTIDE SEQUENCE</scope>
</reference>
<gene>
    <name evidence="1" type="ORF">METZ01_LOCUS292149</name>
</gene>
<dbReference type="PROSITE" id="PS51257">
    <property type="entry name" value="PROKAR_LIPOPROTEIN"/>
    <property type="match status" value="1"/>
</dbReference>
<dbReference type="EMBL" id="UINC01088774">
    <property type="protein sequence ID" value="SVC39295.1"/>
    <property type="molecule type" value="Genomic_DNA"/>
</dbReference>
<name>A0A382LU83_9ZZZZ</name>
<sequence length="114" mass="13007">MIFHKKHFVLNSIFYACLCIFSILGSIATASESQVLTVEEIEKGALDKLASILPWDRESLEINVYYKGKDIILPPGKKELVYKTRGSNQRAGRIPLILQIKVNDNFQKRIRLNS</sequence>